<keyword evidence="1" id="KW-1133">Transmembrane helix</keyword>
<evidence type="ECO:0000313" key="2">
    <source>
        <dbReference type="EMBL" id="MBT1708284.1"/>
    </source>
</evidence>
<evidence type="ECO:0000256" key="1">
    <source>
        <dbReference type="SAM" id="Phobius"/>
    </source>
</evidence>
<name>A0AAP2GPJ6_9BACT</name>
<keyword evidence="1" id="KW-0472">Membrane</keyword>
<sequence>MRKFVGALIGGWLIGIASHAQEFKAVATLPTVSSDGFYRVQLSPAVTPYLNSTFSNARIHDPQGREVPYVFQEEQPLYSHQQFREYTIVEKTQEPKCCTSLILSNPDRRPINNISLQIRNADVSKDAILSGSDDRTNWFVIRDRFTLTALDNANGTAEVKAVNFPLSDYAYYRLQIADSTSGPLNILKAGYYDVLTYTGAYAEVPVQQMLVTDTIAKKQTYIRLVFDTLHVVDKVMLTMTNAPYFLRQATVYARQTRTTKKGAIDYYRPVTNLEVSSKQASEVYLEAVKTSELMIAVDNGNNPPLTVATTKASQLNRYLIAWLKKGEAYTMKFGPDGLAMPGYDLAYFRDSIPDNPGLMAVGPVTSLRKPVVEDATPTIFTNRNIVWVAIVAIIGVLGFMTLRLAKDAKKES</sequence>
<feature type="transmembrane region" description="Helical" evidence="1">
    <location>
        <begin position="385"/>
        <end position="405"/>
    </location>
</feature>
<reference evidence="2 3" key="1">
    <citation type="submission" date="2021-05" db="EMBL/GenBank/DDBJ databases">
        <title>A Polyphasic approach of four new species of the genus Ohtaekwangia: Ohtaekwangia histidinii sp. nov., Ohtaekwangia cretensis sp. nov., Ohtaekwangia indiensis sp. nov., Ohtaekwangia reichenbachii sp. nov. from diverse environment.</title>
        <authorList>
            <person name="Octaviana S."/>
        </authorList>
    </citation>
    <scope>NUCLEOTIDE SEQUENCE [LARGE SCALE GENOMIC DNA]</scope>
    <source>
        <strain evidence="2 3">PWU5</strain>
    </source>
</reference>
<dbReference type="RefSeq" id="WP_254083877.1">
    <property type="nucleotide sequence ID" value="NZ_JAHESE010000006.1"/>
</dbReference>
<dbReference type="EMBL" id="JAHESE010000006">
    <property type="protein sequence ID" value="MBT1708284.1"/>
    <property type="molecule type" value="Genomic_DNA"/>
</dbReference>
<dbReference type="Proteomes" id="UP001319080">
    <property type="component" value="Unassembled WGS sequence"/>
</dbReference>
<comment type="caution">
    <text evidence="2">The sequence shown here is derived from an EMBL/GenBank/DDBJ whole genome shotgun (WGS) entry which is preliminary data.</text>
</comment>
<keyword evidence="1" id="KW-0812">Transmembrane</keyword>
<evidence type="ECO:0000313" key="3">
    <source>
        <dbReference type="Proteomes" id="UP001319080"/>
    </source>
</evidence>
<proteinExistence type="predicted"/>
<dbReference type="AlphaFoldDB" id="A0AAP2GPJ6"/>
<protein>
    <submittedName>
        <fullName evidence="2">DUF3999 family protein</fullName>
    </submittedName>
</protein>
<accession>A0AAP2GPJ6</accession>
<organism evidence="2 3">
    <name type="scientific">Dawidia cretensis</name>
    <dbReference type="NCBI Taxonomy" id="2782350"/>
    <lineage>
        <taxon>Bacteria</taxon>
        <taxon>Pseudomonadati</taxon>
        <taxon>Bacteroidota</taxon>
        <taxon>Cytophagia</taxon>
        <taxon>Cytophagales</taxon>
        <taxon>Chryseotaleaceae</taxon>
        <taxon>Dawidia</taxon>
    </lineage>
</organism>
<keyword evidence="3" id="KW-1185">Reference proteome</keyword>
<gene>
    <name evidence="2" type="ORF">KK062_08615</name>
</gene>